<evidence type="ECO:0000256" key="2">
    <source>
        <dbReference type="ARBA" id="ARBA00022803"/>
    </source>
</evidence>
<protein>
    <submittedName>
        <fullName evidence="4">Tetratricopeptide repeat-containing serine protease family protein</fullName>
    </submittedName>
</protein>
<keyword evidence="2 3" id="KW-0802">TPR repeat</keyword>
<gene>
    <name evidence="4" type="ORF">WMG39_25240</name>
</gene>
<dbReference type="Pfam" id="PF13365">
    <property type="entry name" value="Trypsin_2"/>
    <property type="match status" value="1"/>
</dbReference>
<feature type="repeat" description="TPR" evidence="3">
    <location>
        <begin position="269"/>
        <end position="302"/>
    </location>
</feature>
<keyword evidence="4" id="KW-0645">Protease</keyword>
<dbReference type="SMART" id="SM00028">
    <property type="entry name" value="TPR"/>
    <property type="match status" value="5"/>
</dbReference>
<dbReference type="Gene3D" id="2.40.10.10">
    <property type="entry name" value="Trypsin-like serine proteases"/>
    <property type="match status" value="2"/>
</dbReference>
<keyword evidence="5" id="KW-1185">Reference proteome</keyword>
<dbReference type="RefSeq" id="WP_340541994.1">
    <property type="nucleotide sequence ID" value="NZ_JBBLXS010000520.1"/>
</dbReference>
<name>A0ABU8YUK8_9CYAN</name>
<keyword evidence="1" id="KW-0677">Repeat</keyword>
<dbReference type="SUPFAM" id="SSF48452">
    <property type="entry name" value="TPR-like"/>
    <property type="match status" value="1"/>
</dbReference>
<proteinExistence type="predicted"/>
<evidence type="ECO:0000313" key="4">
    <source>
        <dbReference type="EMBL" id="MEK0188119.1"/>
    </source>
</evidence>
<reference evidence="4 5" key="1">
    <citation type="journal article" date="2020" name="Harmful Algae">
        <title>Molecular and morphological characterization of a novel dihydroanatoxin-a producing Microcoleus species (cyanobacteria) from the Russian River, California, USA.</title>
        <authorList>
            <person name="Conklin K.Y."/>
            <person name="Stancheva R."/>
            <person name="Otten T.G."/>
            <person name="Fadness R."/>
            <person name="Boyer G.L."/>
            <person name="Read B."/>
            <person name="Zhang X."/>
            <person name="Sheath R.G."/>
        </authorList>
    </citation>
    <scope>NUCLEOTIDE SEQUENCE [LARGE SCALE GENOMIC DNA]</scope>
    <source>
        <strain evidence="4 5">PTRS2</strain>
    </source>
</reference>
<dbReference type="Pfam" id="PF00515">
    <property type="entry name" value="TPR_1"/>
    <property type="match status" value="1"/>
</dbReference>
<evidence type="ECO:0000256" key="1">
    <source>
        <dbReference type="ARBA" id="ARBA00022737"/>
    </source>
</evidence>
<dbReference type="GO" id="GO:0008233">
    <property type="term" value="F:peptidase activity"/>
    <property type="evidence" value="ECO:0007669"/>
    <property type="project" value="UniProtKB-KW"/>
</dbReference>
<dbReference type="GO" id="GO:0006508">
    <property type="term" value="P:proteolysis"/>
    <property type="evidence" value="ECO:0007669"/>
    <property type="project" value="UniProtKB-KW"/>
</dbReference>
<dbReference type="SUPFAM" id="SSF50494">
    <property type="entry name" value="Trypsin-like serine proteases"/>
    <property type="match status" value="1"/>
</dbReference>
<evidence type="ECO:0000256" key="3">
    <source>
        <dbReference type="PROSITE-ProRule" id="PRU00339"/>
    </source>
</evidence>
<keyword evidence="4" id="KW-0378">Hydrolase</keyword>
<dbReference type="PANTHER" id="PTHR44858:SF1">
    <property type="entry name" value="UDP-N-ACETYLGLUCOSAMINE--PEPTIDE N-ACETYLGLUCOSAMINYLTRANSFERASE SPINDLY-RELATED"/>
    <property type="match status" value="1"/>
</dbReference>
<dbReference type="PROSITE" id="PS51257">
    <property type="entry name" value="PROKAR_LIPOPROTEIN"/>
    <property type="match status" value="1"/>
</dbReference>
<feature type="repeat" description="TPR" evidence="3">
    <location>
        <begin position="371"/>
        <end position="404"/>
    </location>
</feature>
<dbReference type="EMBL" id="JBBLXS010000520">
    <property type="protein sequence ID" value="MEK0188119.1"/>
    <property type="molecule type" value="Genomic_DNA"/>
</dbReference>
<accession>A0ABU8YUK8</accession>
<feature type="repeat" description="TPR" evidence="3">
    <location>
        <begin position="235"/>
        <end position="268"/>
    </location>
</feature>
<organism evidence="4 5">
    <name type="scientific">Microcoleus anatoxicus PTRS2</name>
    <dbReference type="NCBI Taxonomy" id="2705321"/>
    <lineage>
        <taxon>Bacteria</taxon>
        <taxon>Bacillati</taxon>
        <taxon>Cyanobacteriota</taxon>
        <taxon>Cyanophyceae</taxon>
        <taxon>Oscillatoriophycideae</taxon>
        <taxon>Oscillatoriales</taxon>
        <taxon>Microcoleaceae</taxon>
        <taxon>Microcoleus</taxon>
        <taxon>Microcoleus anatoxicus</taxon>
    </lineage>
</organism>
<dbReference type="PROSITE" id="PS50293">
    <property type="entry name" value="TPR_REGION"/>
    <property type="match status" value="2"/>
</dbReference>
<dbReference type="Proteomes" id="UP001384579">
    <property type="component" value="Unassembled WGS sequence"/>
</dbReference>
<sequence length="424" mass="45849">MLRRFSTVFALGLLVGGCESLPKINLDSSEQVYKTAKEITVIIDGCGEAGSGVVFKKDDKTYSVLTAYHVVKKAKGNCLILTSDGSQHKVAASDATVPVAGVDLAVLTFVSDKTYKVAKMGDSDKAVEGTSVYVAGAPGVSEAIKQRTMLIPDGRIIGLVSQPSEVEGYGLIYNNNTSGGMSGGPVLNQKGELIGIHGSGDKQDGMDAGRKLGIPIKIFLNPDSLTAKGSQPKDAKDYYNQGLARQNQQDFKGAVANFSKAIELKQNYADAYYSRASTYNQLGNKEQAIADYDRAIGLDSNNANAYNNRGAAKSDLGKKEEAIADYDRAIQLDSNNAYAYYNRGTAKYALGRKQETIADYDRGIQLDSNNARAYYNRGTVKYDLGRKQEAIADHQKAADLYKQQGDTGIWYQRAVDNVKKLSEP</sequence>
<evidence type="ECO:0000313" key="5">
    <source>
        <dbReference type="Proteomes" id="UP001384579"/>
    </source>
</evidence>
<dbReference type="PROSITE" id="PS50005">
    <property type="entry name" value="TPR"/>
    <property type="match status" value="5"/>
</dbReference>
<feature type="repeat" description="TPR" evidence="3">
    <location>
        <begin position="337"/>
        <end position="370"/>
    </location>
</feature>
<feature type="repeat" description="TPR" evidence="3">
    <location>
        <begin position="303"/>
        <end position="336"/>
    </location>
</feature>
<comment type="caution">
    <text evidence="4">The sequence shown here is derived from an EMBL/GenBank/DDBJ whole genome shotgun (WGS) entry which is preliminary data.</text>
</comment>
<dbReference type="InterPro" id="IPR050498">
    <property type="entry name" value="Ycf3"/>
</dbReference>
<dbReference type="Pfam" id="PF13181">
    <property type="entry name" value="TPR_8"/>
    <property type="match status" value="2"/>
</dbReference>
<dbReference type="Pfam" id="PF13414">
    <property type="entry name" value="TPR_11"/>
    <property type="match status" value="1"/>
</dbReference>
<dbReference type="PANTHER" id="PTHR44858">
    <property type="entry name" value="TETRATRICOPEPTIDE REPEAT PROTEIN 6"/>
    <property type="match status" value="1"/>
</dbReference>
<dbReference type="InterPro" id="IPR019734">
    <property type="entry name" value="TPR_rpt"/>
</dbReference>
<dbReference type="InterPro" id="IPR009003">
    <property type="entry name" value="Peptidase_S1_PA"/>
</dbReference>
<dbReference type="InterPro" id="IPR011990">
    <property type="entry name" value="TPR-like_helical_dom_sf"/>
</dbReference>
<dbReference type="Gene3D" id="1.25.40.10">
    <property type="entry name" value="Tetratricopeptide repeat domain"/>
    <property type="match status" value="2"/>
</dbReference>
<dbReference type="InterPro" id="IPR043504">
    <property type="entry name" value="Peptidase_S1_PA_chymotrypsin"/>
</dbReference>